<protein>
    <submittedName>
        <fullName evidence="1">Uncharacterized protein</fullName>
    </submittedName>
</protein>
<keyword evidence="2" id="KW-1185">Reference proteome</keyword>
<sequence>MLKELQTRRLHLHLALPSGAASSLMSTWNFYRDDRRDLRATLG</sequence>
<gene>
    <name evidence="1" type="ORF">DBV15_01044</name>
</gene>
<dbReference type="EMBL" id="QBLH01003951">
    <property type="protein sequence ID" value="TGZ32193.1"/>
    <property type="molecule type" value="Genomic_DNA"/>
</dbReference>
<proteinExistence type="predicted"/>
<comment type="caution">
    <text evidence="1">The sequence shown here is derived from an EMBL/GenBank/DDBJ whole genome shotgun (WGS) entry which is preliminary data.</text>
</comment>
<evidence type="ECO:0000313" key="2">
    <source>
        <dbReference type="Proteomes" id="UP000310200"/>
    </source>
</evidence>
<reference evidence="1 2" key="1">
    <citation type="journal article" date="2019" name="Philos. Trans. R. Soc. Lond., B, Biol. Sci.">
        <title>Ant behaviour and brain gene expression of defending hosts depend on the ecological success of the intruding social parasite.</title>
        <authorList>
            <person name="Kaur R."/>
            <person name="Stoldt M."/>
            <person name="Jongepier E."/>
            <person name="Feldmeyer B."/>
            <person name="Menzel F."/>
            <person name="Bornberg-Bauer E."/>
            <person name="Foitzik S."/>
        </authorList>
    </citation>
    <scope>NUCLEOTIDE SEQUENCE [LARGE SCALE GENOMIC DNA]</scope>
    <source>
        <tissue evidence="1">Whole body</tissue>
    </source>
</reference>
<organism evidence="1 2">
    <name type="scientific">Temnothorax longispinosus</name>
    <dbReference type="NCBI Taxonomy" id="300112"/>
    <lineage>
        <taxon>Eukaryota</taxon>
        <taxon>Metazoa</taxon>
        <taxon>Ecdysozoa</taxon>
        <taxon>Arthropoda</taxon>
        <taxon>Hexapoda</taxon>
        <taxon>Insecta</taxon>
        <taxon>Pterygota</taxon>
        <taxon>Neoptera</taxon>
        <taxon>Endopterygota</taxon>
        <taxon>Hymenoptera</taxon>
        <taxon>Apocrita</taxon>
        <taxon>Aculeata</taxon>
        <taxon>Formicoidea</taxon>
        <taxon>Formicidae</taxon>
        <taxon>Myrmicinae</taxon>
        <taxon>Temnothorax</taxon>
    </lineage>
</organism>
<dbReference type="AlphaFoldDB" id="A0A4S2JAC3"/>
<dbReference type="Proteomes" id="UP000310200">
    <property type="component" value="Unassembled WGS sequence"/>
</dbReference>
<evidence type="ECO:0000313" key="1">
    <source>
        <dbReference type="EMBL" id="TGZ32193.1"/>
    </source>
</evidence>
<accession>A0A4S2JAC3</accession>
<name>A0A4S2JAC3_9HYME</name>